<protein>
    <submittedName>
        <fullName evidence="2">Uncharacterized protein</fullName>
    </submittedName>
</protein>
<dbReference type="EMBL" id="LAZR01001771">
    <property type="protein sequence ID" value="KKN39321.1"/>
    <property type="molecule type" value="Genomic_DNA"/>
</dbReference>
<gene>
    <name evidence="2" type="ORF">LCGC14_0744730</name>
</gene>
<keyword evidence="1" id="KW-0472">Membrane</keyword>
<feature type="transmembrane region" description="Helical" evidence="1">
    <location>
        <begin position="15"/>
        <end position="39"/>
    </location>
</feature>
<evidence type="ECO:0000256" key="1">
    <source>
        <dbReference type="SAM" id="Phobius"/>
    </source>
</evidence>
<organism evidence="2">
    <name type="scientific">marine sediment metagenome</name>
    <dbReference type="NCBI Taxonomy" id="412755"/>
    <lineage>
        <taxon>unclassified sequences</taxon>
        <taxon>metagenomes</taxon>
        <taxon>ecological metagenomes</taxon>
    </lineage>
</organism>
<feature type="transmembrane region" description="Helical" evidence="1">
    <location>
        <begin position="45"/>
        <end position="65"/>
    </location>
</feature>
<evidence type="ECO:0000313" key="2">
    <source>
        <dbReference type="EMBL" id="KKN39321.1"/>
    </source>
</evidence>
<dbReference type="AlphaFoldDB" id="A0A0F9SQT9"/>
<reference evidence="2" key="1">
    <citation type="journal article" date="2015" name="Nature">
        <title>Complex archaea that bridge the gap between prokaryotes and eukaryotes.</title>
        <authorList>
            <person name="Spang A."/>
            <person name="Saw J.H."/>
            <person name="Jorgensen S.L."/>
            <person name="Zaremba-Niedzwiedzka K."/>
            <person name="Martijn J."/>
            <person name="Lind A.E."/>
            <person name="van Eijk R."/>
            <person name="Schleper C."/>
            <person name="Guy L."/>
            <person name="Ettema T.J."/>
        </authorList>
    </citation>
    <scope>NUCLEOTIDE SEQUENCE</scope>
</reference>
<name>A0A0F9SQT9_9ZZZZ</name>
<keyword evidence="1" id="KW-1133">Transmembrane helix</keyword>
<sequence>MSEYFKNLKSPIENILLFIGSVFIALGFITLFFAIPMLFGSLYNGWPWTITGSILLSIGASLNYLEVKLSKINIK</sequence>
<proteinExistence type="predicted"/>
<keyword evidence="1" id="KW-0812">Transmembrane</keyword>
<accession>A0A0F9SQT9</accession>
<comment type="caution">
    <text evidence="2">The sequence shown here is derived from an EMBL/GenBank/DDBJ whole genome shotgun (WGS) entry which is preliminary data.</text>
</comment>